<dbReference type="Gene3D" id="3.20.20.150">
    <property type="entry name" value="Divalent-metal-dependent TIM barrel enzymes"/>
    <property type="match status" value="1"/>
</dbReference>
<accession>A0A4V2ZAD4</accession>
<dbReference type="Pfam" id="PF05114">
    <property type="entry name" value="MbnB_TglH_ChrH"/>
    <property type="match status" value="1"/>
</dbReference>
<organism evidence="1 2">
    <name type="scientific">Nonomuraea mesophila</name>
    <dbReference type="NCBI Taxonomy" id="2530382"/>
    <lineage>
        <taxon>Bacteria</taxon>
        <taxon>Bacillati</taxon>
        <taxon>Actinomycetota</taxon>
        <taxon>Actinomycetes</taxon>
        <taxon>Streptosporangiales</taxon>
        <taxon>Streptosporangiaceae</taxon>
        <taxon>Nonomuraea</taxon>
    </lineage>
</organism>
<proteinExistence type="predicted"/>
<evidence type="ECO:0000313" key="2">
    <source>
        <dbReference type="Proteomes" id="UP000295136"/>
    </source>
</evidence>
<dbReference type="AlphaFoldDB" id="A0A4V2ZAD4"/>
<comment type="caution">
    <text evidence="1">The sequence shown here is derived from an EMBL/GenBank/DDBJ whole genome shotgun (WGS) entry which is preliminary data.</text>
</comment>
<dbReference type="SUPFAM" id="SSF51658">
    <property type="entry name" value="Xylose isomerase-like"/>
    <property type="match status" value="1"/>
</dbReference>
<dbReference type="RefSeq" id="WP_132631513.1">
    <property type="nucleotide sequence ID" value="NZ_SMLD01000042.1"/>
</dbReference>
<dbReference type="PANTHER" id="PTHR42194">
    <property type="entry name" value="UPF0276 PROTEIN HI_1600"/>
    <property type="match status" value="1"/>
</dbReference>
<reference evidence="1 2" key="1">
    <citation type="submission" date="2019-03" db="EMBL/GenBank/DDBJ databases">
        <title>Draft genome sequences of novel Actinobacteria.</title>
        <authorList>
            <person name="Sahin N."/>
            <person name="Ay H."/>
            <person name="Saygin H."/>
        </authorList>
    </citation>
    <scope>NUCLEOTIDE SEQUENCE [LARGE SCALE GENOMIC DNA]</scope>
    <source>
        <strain evidence="1 2">6K102</strain>
    </source>
</reference>
<dbReference type="PANTHER" id="PTHR42194:SF1">
    <property type="entry name" value="UPF0276 PROTEIN HI_1600"/>
    <property type="match status" value="1"/>
</dbReference>
<name>A0A4V2ZAD4_9ACTN</name>
<dbReference type="Proteomes" id="UP000295136">
    <property type="component" value="Unassembled WGS sequence"/>
</dbReference>
<dbReference type="NCBIfam" id="NF003818">
    <property type="entry name" value="PRK05409.1"/>
    <property type="match status" value="1"/>
</dbReference>
<dbReference type="EMBL" id="SMLD01000042">
    <property type="protein sequence ID" value="TDE51538.1"/>
    <property type="molecule type" value="Genomic_DNA"/>
</dbReference>
<protein>
    <submittedName>
        <fullName evidence="1">DUF692 domain-containing protein</fullName>
    </submittedName>
</protein>
<keyword evidence="2" id="KW-1185">Reference proteome</keyword>
<evidence type="ECO:0000313" key="1">
    <source>
        <dbReference type="EMBL" id="TDE51538.1"/>
    </source>
</evidence>
<sequence>MLDIPMLGAGLGFREELSEEIYAAHDQIDFVEIIADQYTRPGADLSGLRRLVDTFTVIPHAVGLSIGTMGPVDMEYLAGAKRVSDTCGSPYFSDHLCMTKVPGIDLGHLAPLWFTEEVLANTIEKVKVVQDVLGKPLVLENVTYVVDIPGDQLAQPEFFRRLTDATGCGVLLDVTNLYTNAVNHLFDADTFMAEMPLDHVVQVHLAGGFWRDGILIDGHSDPVPEEVWELYAALCARADIKGALLEQDQNLTDIKPLLEQVWRARKILNG</sequence>
<dbReference type="InterPro" id="IPR007801">
    <property type="entry name" value="MbnB/TglH/ChrH"/>
</dbReference>
<gene>
    <name evidence="1" type="ORF">E1295_18210</name>
</gene>
<dbReference type="InterPro" id="IPR036237">
    <property type="entry name" value="Xyl_isomerase-like_sf"/>
</dbReference>